<dbReference type="InterPro" id="IPR003591">
    <property type="entry name" value="Leu-rich_rpt_typical-subtyp"/>
</dbReference>
<evidence type="ECO:0000313" key="5">
    <source>
        <dbReference type="Proteomes" id="UP000563906"/>
    </source>
</evidence>
<dbReference type="SMART" id="SM00369">
    <property type="entry name" value="LRR_TYP"/>
    <property type="match status" value="8"/>
</dbReference>
<dbReference type="Proteomes" id="UP000563906">
    <property type="component" value="Unassembled WGS sequence"/>
</dbReference>
<accession>A0A839ARC4</accession>
<keyword evidence="2" id="KW-0677">Repeat</keyword>
<evidence type="ECO:0000313" key="4">
    <source>
        <dbReference type="EMBL" id="MBA6157197.1"/>
    </source>
</evidence>
<gene>
    <name evidence="4" type="ORF">H3Z83_11800</name>
</gene>
<dbReference type="SMART" id="SM00365">
    <property type="entry name" value="LRR_SD22"/>
    <property type="match status" value="5"/>
</dbReference>
<reference evidence="4 5" key="1">
    <citation type="submission" date="2020-07" db="EMBL/GenBank/DDBJ databases">
        <title>Bacterium isolated from marine sediment.</title>
        <authorList>
            <person name="Shang D."/>
            <person name="Du Z.-J."/>
        </authorList>
    </citation>
    <scope>NUCLEOTIDE SEQUENCE [LARGE SCALE GENOMIC DNA]</scope>
    <source>
        <strain evidence="4 5">S7007</strain>
    </source>
</reference>
<dbReference type="EMBL" id="JACGLS010000007">
    <property type="protein sequence ID" value="MBA6157197.1"/>
    <property type="molecule type" value="Genomic_DNA"/>
</dbReference>
<protein>
    <submittedName>
        <fullName evidence="4">Leucine-rich repeat domain-containing protein</fullName>
    </submittedName>
</protein>
<dbReference type="Gene3D" id="3.80.10.10">
    <property type="entry name" value="Ribonuclease Inhibitor"/>
    <property type="match status" value="1"/>
</dbReference>
<dbReference type="PROSITE" id="PS51450">
    <property type="entry name" value="LRR"/>
    <property type="match status" value="3"/>
</dbReference>
<keyword evidence="5" id="KW-1185">Reference proteome</keyword>
<dbReference type="Pfam" id="PF23598">
    <property type="entry name" value="LRR_14"/>
    <property type="match status" value="1"/>
</dbReference>
<dbReference type="InterPro" id="IPR011990">
    <property type="entry name" value="TPR-like_helical_dom_sf"/>
</dbReference>
<sequence length="569" mass="66411">MRKYLLIICLICLSSCIKNLTDEELIETYQESINNHKWKKALDCVKEGLIRKPTDTSLYFSQALCLKNINPIKNHQEVLTNINIYLNHYKTSSRGRLLKYINYYENDLFTESIEEVERIEKYYGISAITLLMKANAHFLNKDYKNAAFNYEEATMYPNSIEKFKAIYYYKIYSKYFAGNKEGASWDTAFLENYGLEEDMELMSLISKDQLNIDDYNKIPFYAESENFDKEIRLKINLSYDRLFKPIYTEKLFYEPRKTVKDLKNLDKNLELLNLSSSNISELPDNIKVFKKLKALDLSRNRIKDFDKLFNQLGELPSLEYLELDYSNLKEFPSSISKLQKLKGLSIEASNIRKLPPEIGTLKNLGYLSIRNNGKIKDLPKEIKYLKNLNCLDVSGSGIQRLREEVGLCYNLISIKSNASKVKTIPHTIGNLKNLRSLNLGFNRIETIPKSIGDINYLTNLDLGSNEIRELPKTIKNLQNLQMLSIEFNRFRKFPSEVLELKNLQTLWLHNNNIPHLPTDIGNLTKLTHLLIDHEVISDKNINQIKERNTNIYIVREDCRKYVGGIKRKK</sequence>
<dbReference type="GO" id="GO:0005737">
    <property type="term" value="C:cytoplasm"/>
    <property type="evidence" value="ECO:0007669"/>
    <property type="project" value="TreeGrafter"/>
</dbReference>
<dbReference type="Gene3D" id="1.25.40.10">
    <property type="entry name" value="Tetratricopeptide repeat domain"/>
    <property type="match status" value="1"/>
</dbReference>
<organism evidence="4 5">
    <name type="scientific">Tenacibaculum pelagium</name>
    <dbReference type="NCBI Taxonomy" id="2759527"/>
    <lineage>
        <taxon>Bacteria</taxon>
        <taxon>Pseudomonadati</taxon>
        <taxon>Bacteroidota</taxon>
        <taxon>Flavobacteriia</taxon>
        <taxon>Flavobacteriales</taxon>
        <taxon>Flavobacteriaceae</taxon>
        <taxon>Tenacibaculum</taxon>
    </lineage>
</organism>
<name>A0A839ARC4_9FLAO</name>
<dbReference type="AlphaFoldDB" id="A0A839ARC4"/>
<dbReference type="InterPro" id="IPR050216">
    <property type="entry name" value="LRR_domain-containing"/>
</dbReference>
<dbReference type="InterPro" id="IPR055414">
    <property type="entry name" value="LRR_R13L4/SHOC2-like"/>
</dbReference>
<evidence type="ECO:0000259" key="3">
    <source>
        <dbReference type="Pfam" id="PF23598"/>
    </source>
</evidence>
<dbReference type="SUPFAM" id="SSF52058">
    <property type="entry name" value="L domain-like"/>
    <property type="match status" value="1"/>
</dbReference>
<dbReference type="InterPro" id="IPR032675">
    <property type="entry name" value="LRR_dom_sf"/>
</dbReference>
<keyword evidence="1" id="KW-0433">Leucine-rich repeat</keyword>
<dbReference type="Pfam" id="PF13855">
    <property type="entry name" value="LRR_8"/>
    <property type="match status" value="1"/>
</dbReference>
<feature type="domain" description="Disease resistance R13L4/SHOC-2-like LRR" evidence="3">
    <location>
        <begin position="358"/>
        <end position="438"/>
    </location>
</feature>
<evidence type="ECO:0000256" key="1">
    <source>
        <dbReference type="ARBA" id="ARBA00022614"/>
    </source>
</evidence>
<dbReference type="InterPro" id="IPR001611">
    <property type="entry name" value="Leu-rich_rpt"/>
</dbReference>
<evidence type="ECO:0000256" key="2">
    <source>
        <dbReference type="ARBA" id="ARBA00022737"/>
    </source>
</evidence>
<dbReference type="RefSeq" id="WP_182125701.1">
    <property type="nucleotide sequence ID" value="NZ_JACGLS010000007.1"/>
</dbReference>
<dbReference type="SUPFAM" id="SSF48452">
    <property type="entry name" value="TPR-like"/>
    <property type="match status" value="1"/>
</dbReference>
<proteinExistence type="predicted"/>
<comment type="caution">
    <text evidence="4">The sequence shown here is derived from an EMBL/GenBank/DDBJ whole genome shotgun (WGS) entry which is preliminary data.</text>
</comment>
<dbReference type="PANTHER" id="PTHR48051">
    <property type="match status" value="1"/>
</dbReference>
<dbReference type="PANTHER" id="PTHR48051:SF1">
    <property type="entry name" value="RAS SUPPRESSOR PROTEIN 1"/>
    <property type="match status" value="1"/>
</dbReference>